<dbReference type="Gene3D" id="1.20.930.40">
    <property type="entry name" value="Transferrin receptor-like, dimerisation domain"/>
    <property type="match status" value="1"/>
</dbReference>
<keyword evidence="5" id="KW-0479">Metal-binding</keyword>
<dbReference type="Pfam" id="PF04389">
    <property type="entry name" value="Peptidase_M28"/>
    <property type="match status" value="1"/>
</dbReference>
<feature type="domain" description="Transferrin receptor-like dimerisation" evidence="18">
    <location>
        <begin position="650"/>
        <end position="771"/>
    </location>
</feature>
<dbReference type="OrthoDB" id="5841748at2759"/>
<keyword evidence="3" id="KW-0645">Protease</keyword>
<dbReference type="GO" id="GO:0006508">
    <property type="term" value="P:proteolysis"/>
    <property type="evidence" value="ECO:0007669"/>
    <property type="project" value="UniProtKB-KW"/>
</dbReference>
<organism evidence="20 21">
    <name type="scientific">Ceratopteris richardii</name>
    <name type="common">Triangle waterfern</name>
    <dbReference type="NCBI Taxonomy" id="49495"/>
    <lineage>
        <taxon>Eukaryota</taxon>
        <taxon>Viridiplantae</taxon>
        <taxon>Streptophyta</taxon>
        <taxon>Embryophyta</taxon>
        <taxon>Tracheophyta</taxon>
        <taxon>Polypodiopsida</taxon>
        <taxon>Polypodiidae</taxon>
        <taxon>Polypodiales</taxon>
        <taxon>Pteridineae</taxon>
        <taxon>Pteridaceae</taxon>
        <taxon>Parkerioideae</taxon>
        <taxon>Ceratopteris</taxon>
    </lineage>
</organism>
<evidence type="ECO:0000256" key="4">
    <source>
        <dbReference type="ARBA" id="ARBA00022692"/>
    </source>
</evidence>
<dbReference type="CDD" id="cd08022">
    <property type="entry name" value="M28_PSMA_like"/>
    <property type="match status" value="1"/>
</dbReference>
<evidence type="ECO:0000256" key="3">
    <source>
        <dbReference type="ARBA" id="ARBA00022670"/>
    </source>
</evidence>
<keyword evidence="6" id="KW-0378">Hydrolase</keyword>
<evidence type="ECO:0000256" key="1">
    <source>
        <dbReference type="ARBA" id="ARBA00001947"/>
    </source>
</evidence>
<evidence type="ECO:0000256" key="15">
    <source>
        <dbReference type="ARBA" id="ARBA00066561"/>
    </source>
</evidence>
<dbReference type="Gene3D" id="3.40.630.10">
    <property type="entry name" value="Zn peptidases"/>
    <property type="match status" value="1"/>
</dbReference>
<feature type="domain" description="Peptidase M28" evidence="19">
    <location>
        <begin position="397"/>
        <end position="585"/>
    </location>
</feature>
<dbReference type="GO" id="GO:0012505">
    <property type="term" value="C:endomembrane system"/>
    <property type="evidence" value="ECO:0007669"/>
    <property type="project" value="UniProtKB-SubCell"/>
</dbReference>
<keyword evidence="7" id="KW-0862">Zinc</keyword>
<comment type="cofactor">
    <cofactor evidence="1">
        <name>Zn(2+)</name>
        <dbReference type="ChEBI" id="CHEBI:29105"/>
    </cofactor>
</comment>
<keyword evidence="9 16" id="KW-1133">Transmembrane helix</keyword>
<dbReference type="AlphaFoldDB" id="A0A8T2V9A7"/>
<dbReference type="OMA" id="HMAGTPG"/>
<dbReference type="CDD" id="cd02121">
    <property type="entry name" value="PA_GCPII_like"/>
    <property type="match status" value="1"/>
</dbReference>
<dbReference type="SUPFAM" id="SSF52025">
    <property type="entry name" value="PA domain"/>
    <property type="match status" value="1"/>
</dbReference>
<evidence type="ECO:0000256" key="14">
    <source>
        <dbReference type="ARBA" id="ARBA00060399"/>
    </source>
</evidence>
<protein>
    <recommendedName>
        <fullName evidence="15">glutamate carboxypeptidase II</fullName>
        <ecNumber evidence="15">3.4.17.21</ecNumber>
    </recommendedName>
</protein>
<evidence type="ECO:0000256" key="8">
    <source>
        <dbReference type="ARBA" id="ARBA00022968"/>
    </source>
</evidence>
<evidence type="ECO:0000256" key="5">
    <source>
        <dbReference type="ARBA" id="ARBA00022723"/>
    </source>
</evidence>
<dbReference type="InterPro" id="IPR007484">
    <property type="entry name" value="Peptidase_M28"/>
</dbReference>
<name>A0A8T2V9A7_CERRI</name>
<feature type="transmembrane region" description="Helical" evidence="16">
    <location>
        <begin position="64"/>
        <end position="87"/>
    </location>
</feature>
<proteinExistence type="inferred from homology"/>
<evidence type="ECO:0000259" key="19">
    <source>
        <dbReference type="Pfam" id="PF04389"/>
    </source>
</evidence>
<comment type="similarity">
    <text evidence="2">Belongs to the peptidase M28 family. M28B subfamily.</text>
</comment>
<dbReference type="GO" id="GO:0046872">
    <property type="term" value="F:metal ion binding"/>
    <property type="evidence" value="ECO:0007669"/>
    <property type="project" value="UniProtKB-KW"/>
</dbReference>
<evidence type="ECO:0000256" key="9">
    <source>
        <dbReference type="ARBA" id="ARBA00022989"/>
    </source>
</evidence>
<dbReference type="InterPro" id="IPR039373">
    <property type="entry name" value="Peptidase_M28B"/>
</dbReference>
<dbReference type="GO" id="GO:0010073">
    <property type="term" value="P:meristem maintenance"/>
    <property type="evidence" value="ECO:0007669"/>
    <property type="project" value="UniProtKB-ARBA"/>
</dbReference>
<reference evidence="20" key="1">
    <citation type="submission" date="2021-08" db="EMBL/GenBank/DDBJ databases">
        <title>WGS assembly of Ceratopteris richardii.</title>
        <authorList>
            <person name="Marchant D.B."/>
            <person name="Chen G."/>
            <person name="Jenkins J."/>
            <person name="Shu S."/>
            <person name="Leebens-Mack J."/>
            <person name="Grimwood J."/>
            <person name="Schmutz J."/>
            <person name="Soltis P."/>
            <person name="Soltis D."/>
            <person name="Chen Z.-H."/>
        </authorList>
    </citation>
    <scope>NUCLEOTIDE SEQUENCE</scope>
    <source>
        <strain evidence="20">Whitten #5841</strain>
        <tissue evidence="20">Leaf</tissue>
    </source>
</reference>
<dbReference type="InterPro" id="IPR007365">
    <property type="entry name" value="TFR-like_dimer_dom"/>
</dbReference>
<dbReference type="FunFam" id="1.20.930.40:FF:000001">
    <property type="entry name" value="N-acetylated-alpha-linked acidic dipeptidase 2"/>
    <property type="match status" value="1"/>
</dbReference>
<dbReference type="Proteomes" id="UP000825935">
    <property type="component" value="Chromosome 2"/>
</dbReference>
<dbReference type="FunFam" id="3.40.630.10:FF:000164">
    <property type="entry name" value="Os01g0740650 protein"/>
    <property type="match status" value="1"/>
</dbReference>
<keyword evidence="12" id="KW-0325">Glycoprotein</keyword>
<evidence type="ECO:0000256" key="16">
    <source>
        <dbReference type="SAM" id="Phobius"/>
    </source>
</evidence>
<feature type="domain" description="PA" evidence="17">
    <location>
        <begin position="218"/>
        <end position="304"/>
    </location>
</feature>
<dbReference type="PANTHER" id="PTHR10404">
    <property type="entry name" value="N-ACETYLATED-ALPHA-LINKED ACIDIC DIPEPTIDASE"/>
    <property type="match status" value="1"/>
</dbReference>
<evidence type="ECO:0000256" key="13">
    <source>
        <dbReference type="ARBA" id="ARBA00052003"/>
    </source>
</evidence>
<comment type="caution">
    <text evidence="20">The sequence shown here is derived from an EMBL/GenBank/DDBJ whole genome shotgun (WGS) entry which is preliminary data.</text>
</comment>
<keyword evidence="11 16" id="KW-0472">Membrane</keyword>
<accession>A0A8T2V9A7</accession>
<dbReference type="FunFam" id="3.50.30.30:FF:000008">
    <property type="entry name" value="Glutamate carboxypeptidase 2"/>
    <property type="match status" value="1"/>
</dbReference>
<evidence type="ECO:0000256" key="2">
    <source>
        <dbReference type="ARBA" id="ARBA00005634"/>
    </source>
</evidence>
<dbReference type="Pfam" id="PF02225">
    <property type="entry name" value="PA"/>
    <property type="match status" value="1"/>
</dbReference>
<evidence type="ECO:0000313" key="20">
    <source>
        <dbReference type="EMBL" id="KAH7443678.1"/>
    </source>
</evidence>
<keyword evidence="10" id="KW-0482">Metalloprotease</keyword>
<dbReference type="SUPFAM" id="SSF53187">
    <property type="entry name" value="Zn-dependent exopeptidases"/>
    <property type="match status" value="1"/>
</dbReference>
<gene>
    <name evidence="20" type="ORF">KP509_02G045700</name>
</gene>
<evidence type="ECO:0000313" key="21">
    <source>
        <dbReference type="Proteomes" id="UP000825935"/>
    </source>
</evidence>
<evidence type="ECO:0000256" key="10">
    <source>
        <dbReference type="ARBA" id="ARBA00023049"/>
    </source>
</evidence>
<dbReference type="GO" id="GO:0004181">
    <property type="term" value="F:metallocarboxypeptidase activity"/>
    <property type="evidence" value="ECO:0007669"/>
    <property type="project" value="UniProtKB-EC"/>
</dbReference>
<evidence type="ECO:0000256" key="12">
    <source>
        <dbReference type="ARBA" id="ARBA00023180"/>
    </source>
</evidence>
<comment type="catalytic activity">
    <reaction evidence="13">
        <text>Release of an unsubstituted, C-terminal glutamyl residue, typically from Ac-Asp-Glu or folylpoly-gamma-glutamates.</text>
        <dbReference type="EC" id="3.4.17.21"/>
    </reaction>
</comment>
<dbReference type="InterPro" id="IPR036757">
    <property type="entry name" value="TFR-like_dimer_dom_sf"/>
</dbReference>
<keyword evidence="8" id="KW-0735">Signal-anchor</keyword>
<dbReference type="SUPFAM" id="SSF47672">
    <property type="entry name" value="Transferrin receptor-like dimerisation domain"/>
    <property type="match status" value="1"/>
</dbReference>
<dbReference type="InterPro" id="IPR046450">
    <property type="entry name" value="PA_dom_sf"/>
</dbReference>
<sequence>MDARHGAKHVVFSESESLVRGTSEEYPDDSQNAISLQQRALLHFDIDGDPIPKSSKTGFLRCSLLSSCCFFVFILVATILVASYLAVFKRTALCFPHEQGESNFSDHHQHFVQSASTSSAVHHLKELTKLPHVAGSVEDMATAAYVKQAFERYGLKTSSTDYEVLLSYPLERSLVVLYPNGSHVSLSLQEKPPNMDHNITFAEAIAPFHAYAPSGNATAEVVYVNYGRQEDYAKLEEMNVNVNGKIVIVRYGKVFRGDIVSIATKAGARAVIIYSDPQDFAGGGNSGFFPNSEWLPPSGVQRGTVFRGSGDPLTPGWPSTPNSERLSNREVAALLPKIPSLPISASDAFIIMSSLGGVVAPREWHGGLEIPEYTVGAGPLRLNLTYTEAQKLTRIRNVFGVVEGIDEPDRYVLLGNHRDAWTYGAVDPNSGTAALLEIARRLELLRKEGWNPRRTLLLCSWDAEEFGMIGSTEWVEQNSDLLAVRAIAYLNVDCAVAGSGFFAAATPQLDMLLKEVTREVQDPDAPDKSVYDTWAAAARGQPMITRLGGGGSDFIGFLQHVGVPSMDIYFGEDYPVYHSLYDTFQWLAIFGDPSFKRLSAAATIWGLAALHIADDRIIPFNYRNYGDELQKYTQEVEKRLVQHRDAMNVTVHPILSAITGFKGAIVTVENEVNVLYKTTEVYEKFSQVALRARILNDRLLLTERALLDCHGLPERPWHKHLVYGPSNSDEYGVSYFPGISWAISAAERNGEWTLVEHEIWKVARAIERAALVIAGKLA</sequence>
<dbReference type="EC" id="3.4.17.21" evidence="15"/>
<evidence type="ECO:0000259" key="17">
    <source>
        <dbReference type="Pfam" id="PF02225"/>
    </source>
</evidence>
<dbReference type="EMBL" id="CM035407">
    <property type="protein sequence ID" value="KAH7443678.1"/>
    <property type="molecule type" value="Genomic_DNA"/>
</dbReference>
<evidence type="ECO:0000256" key="11">
    <source>
        <dbReference type="ARBA" id="ARBA00023136"/>
    </source>
</evidence>
<keyword evidence="21" id="KW-1185">Reference proteome</keyword>
<dbReference type="InterPro" id="IPR003137">
    <property type="entry name" value="PA_domain"/>
</dbReference>
<keyword evidence="4 16" id="KW-0812">Transmembrane</keyword>
<dbReference type="PANTHER" id="PTHR10404:SF46">
    <property type="entry name" value="VACUOLAR PROTEIN SORTING-ASSOCIATED PROTEIN 70"/>
    <property type="match status" value="1"/>
</dbReference>
<evidence type="ECO:0000256" key="7">
    <source>
        <dbReference type="ARBA" id="ARBA00022833"/>
    </source>
</evidence>
<dbReference type="Gene3D" id="3.50.30.30">
    <property type="match status" value="1"/>
</dbReference>
<evidence type="ECO:0000259" key="18">
    <source>
        <dbReference type="Pfam" id="PF04253"/>
    </source>
</evidence>
<dbReference type="GO" id="GO:0050793">
    <property type="term" value="P:regulation of developmental process"/>
    <property type="evidence" value="ECO:0007669"/>
    <property type="project" value="UniProtKB-ARBA"/>
</dbReference>
<dbReference type="Pfam" id="PF04253">
    <property type="entry name" value="TFR_dimer"/>
    <property type="match status" value="1"/>
</dbReference>
<comment type="subcellular location">
    <subcellularLocation>
        <location evidence="14">Endomembrane system</location>
        <topology evidence="14">Single-pass type II membrane protein</topology>
    </subcellularLocation>
</comment>
<evidence type="ECO:0000256" key="6">
    <source>
        <dbReference type="ARBA" id="ARBA00022801"/>
    </source>
</evidence>